<proteinExistence type="predicted"/>
<evidence type="ECO:0000313" key="2">
    <source>
        <dbReference type="Proteomes" id="UP000198394"/>
    </source>
</evidence>
<dbReference type="Proteomes" id="UP000198394">
    <property type="component" value="Unassembled WGS sequence"/>
</dbReference>
<dbReference type="EMBL" id="NDYL01000001">
    <property type="protein sequence ID" value="OXB94000.1"/>
    <property type="molecule type" value="Genomic_DNA"/>
</dbReference>
<name>A0A226QQZ1_9BACL</name>
<sequence length="85" mass="9844">MVFVHRQKHGILSNEHSTLERIFFMEKQMKAWIQTIRTDRQGISFVVELVGTLPLPTTWLRKTSAGLLSTSRTRQPIRLVASPRL</sequence>
<gene>
    <name evidence="1" type="ORF">B9L23_03595</name>
</gene>
<evidence type="ECO:0000313" key="1">
    <source>
        <dbReference type="EMBL" id="OXB94000.1"/>
    </source>
</evidence>
<protein>
    <submittedName>
        <fullName evidence="1">Uncharacterized protein</fullName>
    </submittedName>
</protein>
<comment type="caution">
    <text evidence="1">The sequence shown here is derived from an EMBL/GenBank/DDBJ whole genome shotgun (WGS) entry which is preliminary data.</text>
</comment>
<organism evidence="1 2">
    <name type="scientific">Parageobacillus galactosidasius</name>
    <dbReference type="NCBI Taxonomy" id="883812"/>
    <lineage>
        <taxon>Bacteria</taxon>
        <taxon>Bacillati</taxon>
        <taxon>Bacillota</taxon>
        <taxon>Bacilli</taxon>
        <taxon>Bacillales</taxon>
        <taxon>Anoxybacillaceae</taxon>
        <taxon>Parageobacillus</taxon>
    </lineage>
</organism>
<accession>A0A226QQZ1</accession>
<reference evidence="1 2" key="1">
    <citation type="submission" date="2017-04" db="EMBL/GenBank/DDBJ databases">
        <title>The genome sequence of Parageobacillus galactosidasius DSM 18751.</title>
        <authorList>
            <person name="Ramaloko W.T."/>
            <person name="Koen N."/>
            <person name="Polliack S."/>
            <person name="Aliyu H."/>
            <person name="Lebre P."/>
            <person name="Mohr T."/>
            <person name="Oswald F."/>
            <person name="Zwick M."/>
            <person name="Neumann A."/>
            <person name="Syldatk C."/>
            <person name="Cowan D."/>
            <person name="De Maayer P."/>
        </authorList>
    </citation>
    <scope>NUCLEOTIDE SEQUENCE [LARGE SCALE GENOMIC DNA]</scope>
    <source>
        <strain evidence="1 2">DSM 18751</strain>
    </source>
</reference>
<dbReference type="AlphaFoldDB" id="A0A226QQZ1"/>
<keyword evidence="2" id="KW-1185">Reference proteome</keyword>